<protein>
    <submittedName>
        <fullName evidence="1">Outer membrane protein TolC</fullName>
    </submittedName>
</protein>
<keyword evidence="2" id="KW-1185">Reference proteome</keyword>
<proteinExistence type="predicted"/>
<comment type="caution">
    <text evidence="1">The sequence shown here is derived from an EMBL/GenBank/DDBJ whole genome shotgun (WGS) entry which is preliminary data.</text>
</comment>
<evidence type="ECO:0000313" key="1">
    <source>
        <dbReference type="EMBL" id="MBB6413948.1"/>
    </source>
</evidence>
<sequence>MSATTYRQIVGHEPGKLKAASPLSKLLASSLDVAIVTASSGHPAILASQHQVDAAGFR</sequence>
<dbReference type="EMBL" id="JACHEF010000011">
    <property type="protein sequence ID" value="MBB6413948.1"/>
    <property type="molecule type" value="Genomic_DNA"/>
</dbReference>
<name>A0A841PMQ1_9HYPH</name>
<dbReference type="Proteomes" id="UP000556329">
    <property type="component" value="Unassembled WGS sequence"/>
</dbReference>
<gene>
    <name evidence="1" type="ORF">HNQ71_006657</name>
</gene>
<dbReference type="AlphaFoldDB" id="A0A841PMQ1"/>
<accession>A0A841PMQ1</accession>
<evidence type="ECO:0000313" key="2">
    <source>
        <dbReference type="Proteomes" id="UP000556329"/>
    </source>
</evidence>
<reference evidence="1 2" key="1">
    <citation type="submission" date="2020-08" db="EMBL/GenBank/DDBJ databases">
        <title>Genomic Encyclopedia of Type Strains, Phase IV (KMG-IV): sequencing the most valuable type-strain genomes for metagenomic binning, comparative biology and taxonomic classification.</title>
        <authorList>
            <person name="Goeker M."/>
        </authorList>
    </citation>
    <scope>NUCLEOTIDE SEQUENCE [LARGE SCALE GENOMIC DNA]</scope>
    <source>
        <strain evidence="1 2">DSM 100039</strain>
    </source>
</reference>
<organism evidence="1 2">
    <name type="scientific">Mesorhizobium sangaii</name>
    <dbReference type="NCBI Taxonomy" id="505389"/>
    <lineage>
        <taxon>Bacteria</taxon>
        <taxon>Pseudomonadati</taxon>
        <taxon>Pseudomonadota</taxon>
        <taxon>Alphaproteobacteria</taxon>
        <taxon>Hyphomicrobiales</taxon>
        <taxon>Phyllobacteriaceae</taxon>
        <taxon>Mesorhizobium</taxon>
    </lineage>
</organism>